<keyword evidence="1" id="KW-1133">Transmembrane helix</keyword>
<dbReference type="Proteomes" id="UP000232003">
    <property type="component" value="Chromosome"/>
</dbReference>
<name>A0A2K8T4P6_9NOSO</name>
<dbReference type="AlphaFoldDB" id="A0A2K8T4P6"/>
<dbReference type="KEGG" id="nfl:COO91_08695"/>
<organism evidence="2 3">
    <name type="scientific">Nostoc flagelliforme CCNUN1</name>
    <dbReference type="NCBI Taxonomy" id="2038116"/>
    <lineage>
        <taxon>Bacteria</taxon>
        <taxon>Bacillati</taxon>
        <taxon>Cyanobacteriota</taxon>
        <taxon>Cyanophyceae</taxon>
        <taxon>Nostocales</taxon>
        <taxon>Nostocaceae</taxon>
        <taxon>Nostoc</taxon>
    </lineage>
</organism>
<evidence type="ECO:0000313" key="2">
    <source>
        <dbReference type="EMBL" id="AUB42553.1"/>
    </source>
</evidence>
<proteinExistence type="predicted"/>
<dbReference type="EMBL" id="CP024785">
    <property type="protein sequence ID" value="AUB42553.1"/>
    <property type="molecule type" value="Genomic_DNA"/>
</dbReference>
<evidence type="ECO:0000256" key="1">
    <source>
        <dbReference type="SAM" id="Phobius"/>
    </source>
</evidence>
<keyword evidence="1" id="KW-0472">Membrane</keyword>
<keyword evidence="3" id="KW-1185">Reference proteome</keyword>
<dbReference type="OrthoDB" id="529787at2"/>
<evidence type="ECO:0000313" key="3">
    <source>
        <dbReference type="Proteomes" id="UP000232003"/>
    </source>
</evidence>
<keyword evidence="1" id="KW-0812">Transmembrane</keyword>
<gene>
    <name evidence="2" type="ORF">COO91_08695</name>
</gene>
<protein>
    <recommendedName>
        <fullName evidence="4">DUF3859 domain-containing protein</fullName>
    </recommendedName>
</protein>
<dbReference type="RefSeq" id="WP_100902527.1">
    <property type="nucleotide sequence ID" value="NZ_CAWNNC010000001.1"/>
</dbReference>
<feature type="transmembrane region" description="Helical" evidence="1">
    <location>
        <begin position="69"/>
        <end position="89"/>
    </location>
</feature>
<evidence type="ECO:0008006" key="4">
    <source>
        <dbReference type="Google" id="ProtNLM"/>
    </source>
</evidence>
<accession>A0A2K8T4P6</accession>
<sequence>MTQRLTQEQLSQIVTEVEGLQVRREAELDQQQIREILQELNLPPELLDEALIQLNRRQALEVQQRRNRWITSGVVAVVVVVIASTIFFMQQQNSTLSRVSAQQDRITLVQNSGGDLKTFSRQTNPEVSYRVTLKDAPLGKKLALSCHWIDPSGQIVKQNNYQTREINTSVWDTQCRYTINPAATVGNWKVQMFLEGRQISDETFEVK</sequence>
<reference evidence="2 3" key="1">
    <citation type="submission" date="2017-11" db="EMBL/GenBank/DDBJ databases">
        <title>Complete genome of a free-living desiccation-tolerant cyanobacterium and its photosynthetic adaptation to extreme terrestrial habitat.</title>
        <authorList>
            <person name="Shang J."/>
        </authorList>
    </citation>
    <scope>NUCLEOTIDE SEQUENCE [LARGE SCALE GENOMIC DNA]</scope>
    <source>
        <strain evidence="2 3">CCNUN1</strain>
    </source>
</reference>